<reference evidence="2 3" key="1">
    <citation type="submission" date="2017-12" db="EMBL/GenBank/DDBJ databases">
        <authorList>
            <person name="Hurst M.R.H."/>
        </authorList>
    </citation>
    <scope>NUCLEOTIDE SEQUENCE [LARGE SCALE GENOMIC DNA]</scope>
    <source>
        <strain evidence="2 3">SY-3-19</strain>
    </source>
</reference>
<accession>A0A2S7K8S9</accession>
<evidence type="ECO:0000313" key="3">
    <source>
        <dbReference type="Proteomes" id="UP000239504"/>
    </source>
</evidence>
<dbReference type="AlphaFoldDB" id="A0A2S7K8S9"/>
<evidence type="ECO:0000256" key="1">
    <source>
        <dbReference type="SAM" id="MobiDB-lite"/>
    </source>
</evidence>
<organism evidence="2 3">
    <name type="scientific">Hyphococcus luteus</name>
    <dbReference type="NCBI Taxonomy" id="2058213"/>
    <lineage>
        <taxon>Bacteria</taxon>
        <taxon>Pseudomonadati</taxon>
        <taxon>Pseudomonadota</taxon>
        <taxon>Alphaproteobacteria</taxon>
        <taxon>Parvularculales</taxon>
        <taxon>Parvularculaceae</taxon>
        <taxon>Hyphococcus</taxon>
    </lineage>
</organism>
<feature type="region of interest" description="Disordered" evidence="1">
    <location>
        <begin position="30"/>
        <end position="64"/>
    </location>
</feature>
<protein>
    <submittedName>
        <fullName evidence="2">Uncharacterized protein</fullName>
    </submittedName>
</protein>
<sequence>MHSFYAFLCDWRRGVLLLQQQYNSVRTRTGASAGEGCAHGENAEAGRVAQKTAISGAGPGRFLE</sequence>
<dbReference type="Proteomes" id="UP000239504">
    <property type="component" value="Unassembled WGS sequence"/>
</dbReference>
<dbReference type="EMBL" id="PJCH01000003">
    <property type="protein sequence ID" value="PQA88914.1"/>
    <property type="molecule type" value="Genomic_DNA"/>
</dbReference>
<proteinExistence type="predicted"/>
<name>A0A2S7K8S9_9PROT</name>
<evidence type="ECO:0000313" key="2">
    <source>
        <dbReference type="EMBL" id="PQA88914.1"/>
    </source>
</evidence>
<gene>
    <name evidence="2" type="ORF">CW354_02870</name>
</gene>
<comment type="caution">
    <text evidence="2">The sequence shown here is derived from an EMBL/GenBank/DDBJ whole genome shotgun (WGS) entry which is preliminary data.</text>
</comment>
<keyword evidence="3" id="KW-1185">Reference proteome</keyword>